<organism evidence="1 2">
    <name type="scientific">Pneumocystis oryctolagi</name>
    <dbReference type="NCBI Taxonomy" id="42067"/>
    <lineage>
        <taxon>Eukaryota</taxon>
        <taxon>Fungi</taxon>
        <taxon>Dikarya</taxon>
        <taxon>Ascomycota</taxon>
        <taxon>Taphrinomycotina</taxon>
        <taxon>Pneumocystomycetes</taxon>
        <taxon>Pneumocystaceae</taxon>
        <taxon>Pneumocystis</taxon>
    </lineage>
</organism>
<keyword evidence="2" id="KW-1185">Reference proteome</keyword>
<evidence type="ECO:0000313" key="1">
    <source>
        <dbReference type="EMBL" id="KAG4306123.1"/>
    </source>
</evidence>
<proteinExistence type="predicted"/>
<name>A0ACB7CGC7_9ASCO</name>
<sequence length="854" mass="96010">MEEPTEDDISSLNDENKKQERPRKRRREKRNQFLDVEAEVEEEDEEEEDDDEFAREEGFIAEEIEELDADHLLRNDDRKHRDLDRQLQKIEDADAERLAEEYREKYGRLSSRFYRGDTEIVPQRLLLPSVNDPNLWAVRCKPGREKDIIYKLMRKTIDLQHSETPVEIISVFQRNEIDGYIYVEAKKQAHIIHACKDIVNVYTTRIILVPVKEMPDLLKIKKQTLKLVPGAYVRIKRGKYAGDLAQIDNLSENGMSARVKVIPRLDYSTKDKGSTFIGPDGKKRYHSGFSITSRPPQRFFNEKEIARLSGNKGLTKRGAKSYIFNNDEYENGYLMKDIKLTGIVVEGVNPTLEEITKFNSGLEDNYNFDLTSLAQSIKTSSAAPTFQPGDHVEVLEGEQAGVHGIVEAIHNGIITLYSEHEGLKGEKIEIPSKGLKKKFKQGDNIKVINGKYKGDTGMIICIKDDQVVLLSDFSMTEITVFSKDISEATQSTGANTISNQYDLHDLVQLDANTIACITKIDGNLLRVLDQNGLSRTILPNQISMKHESKNSVSTDKNGLEIHIGDIVKDVDDRNKQWTIIHIIHEYAFLYDREVTENNGVFVTKTKNLATITAKGSRITSSGPNLSRMNPALQRPTINSIQSIPRFIGRDKAIGETVNICLGPYKGLLGIIKDATETSARVELHTSRKTITIDKNKLGFKKSKTPAYSGSKTPAYSGSKTPVASGSATPGYDSVWNTGSKTPGYSSMTPAYISSNIRWTEEDTHRLGLTGSMAPWENASHINTSGFSINTSEKKSDDISGTQSYIPKDWSASIFNEDTTLKDSFYKQESQTYDTVTNTQEDFEPASPAYAPPDI</sequence>
<accession>A0ACB7CGC7</accession>
<dbReference type="EMBL" id="JABTEG010000001">
    <property type="protein sequence ID" value="KAG4306123.1"/>
    <property type="molecule type" value="Genomic_DNA"/>
</dbReference>
<protein>
    <submittedName>
        <fullName evidence="1">Uncharacterized protein</fullName>
    </submittedName>
</protein>
<dbReference type="Proteomes" id="UP000768646">
    <property type="component" value="Unassembled WGS sequence"/>
</dbReference>
<reference evidence="1 2" key="1">
    <citation type="journal article" date="2021" name="Commun. Biol.">
        <title>Genomic insights into the host specific adaptation of the Pneumocystis genus.</title>
        <authorList>
            <person name="Cisse O.H."/>
            <person name="Ma L."/>
            <person name="Dekker J.P."/>
            <person name="Khil P.P."/>
            <person name="Youn J.-H."/>
            <person name="Brenchley J.M."/>
            <person name="Blair R."/>
            <person name="Pahar B."/>
            <person name="Chabe M."/>
            <person name="Van Rompay K.K.A."/>
            <person name="Keesler R."/>
            <person name="Sukura A."/>
            <person name="Hirsch V."/>
            <person name="Kutty G."/>
            <person name="Liu Y."/>
            <person name="Peng L."/>
            <person name="Chen J."/>
            <person name="Song J."/>
            <person name="Weissenbacher-Lang C."/>
            <person name="Xu J."/>
            <person name="Upham N.S."/>
            <person name="Stajich J.E."/>
            <person name="Cuomo C.A."/>
            <person name="Cushion M.T."/>
            <person name="Kovacs J.A."/>
        </authorList>
    </citation>
    <scope>NUCLEOTIDE SEQUENCE [LARGE SCALE GENOMIC DNA]</scope>
    <source>
        <strain evidence="1 2">RABM</strain>
    </source>
</reference>
<evidence type="ECO:0000313" key="2">
    <source>
        <dbReference type="Proteomes" id="UP000768646"/>
    </source>
</evidence>
<gene>
    <name evidence="1" type="ORF">PORY_000111</name>
</gene>
<comment type="caution">
    <text evidence="1">The sequence shown here is derived from an EMBL/GenBank/DDBJ whole genome shotgun (WGS) entry which is preliminary data.</text>
</comment>